<feature type="region of interest" description="Disordered" evidence="1">
    <location>
        <begin position="337"/>
        <end position="363"/>
    </location>
</feature>
<feature type="compositionally biased region" description="Basic and acidic residues" evidence="1">
    <location>
        <begin position="337"/>
        <end position="348"/>
    </location>
</feature>
<sequence>MFSDKDLRQIEEHGLNIDEVNRQLDLFKMPKFFLKLAGPCIVGNGIMVFDRENMASLIEIYETGGPVHGCVKFVPASGAASRMFKVLLRYLNQGNEITRDDVSIEASTGEGDAQQLLDFMDGLKRFAFFRELKSALSDQGFNVNALSKKGYFRDILRFLLREEGLDYANLPKGLLKFHEYPEGSRTAFEEHLVEAASYVADENGRCPLHLTVSQEHLNGFDSSFKAARPIYEERYGVAYDISFSMQAKSTDTIAVKLDNTPFRQEDGRLLFRPGGHGALLKNLNEIDGDIIFIKNIDNVVPDYLKPETFRWKKIIGGYLISIQNQIRGYMKKLASGDADHQKIKDERPTSNIEGPKSNEKQTSTLGTLLDEAASFLEEKLLLSIPGHIKSASPEDRRIYLMERLDRPVRVCGMVKNEGEPGGGPFWVEDETGERSLQIVETAQIDPDSKEQQNILAASTHFNPVDLVCGVRDWQGKPFDLRRFTDPKTVLISQKSKYGKDLKALEHPGLWNGSMARWITLFVEVPVITFNPVKTVNDLLRKEHQPG</sequence>
<dbReference type="AlphaFoldDB" id="A0A8J6MZT2"/>
<evidence type="ECO:0000259" key="2">
    <source>
        <dbReference type="Pfam" id="PF14134"/>
    </source>
</evidence>
<dbReference type="EMBL" id="JACNJD010000220">
    <property type="protein sequence ID" value="MBC8177615.1"/>
    <property type="molecule type" value="Genomic_DNA"/>
</dbReference>
<dbReference type="Proteomes" id="UP000650524">
    <property type="component" value="Unassembled WGS sequence"/>
</dbReference>
<feature type="domain" description="DUF4301" evidence="2">
    <location>
        <begin position="367"/>
        <end position="544"/>
    </location>
</feature>
<accession>A0A8J6MZT2</accession>
<dbReference type="Pfam" id="PF14134">
    <property type="entry name" value="DUF4301"/>
    <property type="match status" value="2"/>
</dbReference>
<dbReference type="InterPro" id="IPR029044">
    <property type="entry name" value="Nucleotide-diphossugar_trans"/>
</dbReference>
<comment type="caution">
    <text evidence="3">The sequence shown here is derived from an EMBL/GenBank/DDBJ whole genome shotgun (WGS) entry which is preliminary data.</text>
</comment>
<dbReference type="InterPro" id="IPR025393">
    <property type="entry name" value="DUF4301"/>
</dbReference>
<feature type="domain" description="DUF4301" evidence="2">
    <location>
        <begin position="4"/>
        <end position="345"/>
    </location>
</feature>
<protein>
    <submittedName>
        <fullName evidence="3">DUF4301 family protein</fullName>
    </submittedName>
</protein>
<dbReference type="SUPFAM" id="SSF53448">
    <property type="entry name" value="Nucleotide-diphospho-sugar transferases"/>
    <property type="match status" value="1"/>
</dbReference>
<evidence type="ECO:0000313" key="3">
    <source>
        <dbReference type="EMBL" id="MBC8177615.1"/>
    </source>
</evidence>
<reference evidence="3 4" key="1">
    <citation type="submission" date="2020-08" db="EMBL/GenBank/DDBJ databases">
        <title>Bridging the membrane lipid divide: bacteria of the FCB group superphylum have the potential to synthesize archaeal ether lipids.</title>
        <authorList>
            <person name="Villanueva L."/>
            <person name="Von Meijenfeldt F.A.B."/>
            <person name="Westbye A.B."/>
            <person name="Yadav S."/>
            <person name="Hopmans E.C."/>
            <person name="Dutilh B.E."/>
            <person name="Sinninghe Damste J.S."/>
        </authorList>
    </citation>
    <scope>NUCLEOTIDE SEQUENCE [LARGE SCALE GENOMIC DNA]</scope>
    <source>
        <strain evidence="3">NIOZ-UU27</strain>
    </source>
</reference>
<evidence type="ECO:0000313" key="4">
    <source>
        <dbReference type="Proteomes" id="UP000650524"/>
    </source>
</evidence>
<organism evidence="3 4">
    <name type="scientific">Candidatus Desulfacyla euxinica</name>
    <dbReference type="NCBI Taxonomy" id="2841693"/>
    <lineage>
        <taxon>Bacteria</taxon>
        <taxon>Deltaproteobacteria</taxon>
        <taxon>Candidatus Desulfacyla</taxon>
    </lineage>
</organism>
<evidence type="ECO:0000256" key="1">
    <source>
        <dbReference type="SAM" id="MobiDB-lite"/>
    </source>
</evidence>
<gene>
    <name evidence="3" type="ORF">H8E19_09435</name>
</gene>
<name>A0A8J6MZT2_9DELT</name>
<proteinExistence type="predicted"/>